<dbReference type="KEGG" id="ppru:FDP22_06825"/>
<dbReference type="AlphaFoldDB" id="A0A5B8FGQ5"/>
<dbReference type="CDD" id="cd00093">
    <property type="entry name" value="HTH_XRE"/>
    <property type="match status" value="1"/>
</dbReference>
<organism evidence="2 3">
    <name type="scientific">Paroceanicella profunda</name>
    <dbReference type="NCBI Taxonomy" id="2579971"/>
    <lineage>
        <taxon>Bacteria</taxon>
        <taxon>Pseudomonadati</taxon>
        <taxon>Pseudomonadota</taxon>
        <taxon>Alphaproteobacteria</taxon>
        <taxon>Rhodobacterales</taxon>
        <taxon>Paracoccaceae</taxon>
        <taxon>Paroceanicella</taxon>
    </lineage>
</organism>
<dbReference type="RefSeq" id="WP_138572455.1">
    <property type="nucleotide sequence ID" value="NZ_CP040818.1"/>
</dbReference>
<dbReference type="Proteomes" id="UP000305888">
    <property type="component" value="Chromosome"/>
</dbReference>
<evidence type="ECO:0000313" key="3">
    <source>
        <dbReference type="Proteomes" id="UP000305888"/>
    </source>
</evidence>
<protein>
    <submittedName>
        <fullName evidence="2">Helix-turn-helix transcriptional regulator</fullName>
    </submittedName>
</protein>
<evidence type="ECO:0000259" key="1">
    <source>
        <dbReference type="PROSITE" id="PS50943"/>
    </source>
</evidence>
<keyword evidence="3" id="KW-1185">Reference proteome</keyword>
<sequence length="91" mass="10051">MKRSSESHPHQDIGSRLMAVRNHFGMEQAQMATALGVSGSTYNNWETGLSRLSLDGAKRLREKYSISLDFIYFGDVSALATNLAKVLSDKS</sequence>
<dbReference type="InterPro" id="IPR010982">
    <property type="entry name" value="Lambda_DNA-bd_dom_sf"/>
</dbReference>
<reference evidence="2 3" key="1">
    <citation type="submission" date="2019-06" db="EMBL/GenBank/DDBJ databases">
        <title>Genome sequence of Rhodobacteraceae bacterium D4M1.</title>
        <authorList>
            <person name="Cao J."/>
        </authorList>
    </citation>
    <scope>NUCLEOTIDE SEQUENCE [LARGE SCALE GENOMIC DNA]</scope>
    <source>
        <strain evidence="2 3">D4M1</strain>
    </source>
</reference>
<dbReference type="SUPFAM" id="SSF47413">
    <property type="entry name" value="lambda repressor-like DNA-binding domains"/>
    <property type="match status" value="1"/>
</dbReference>
<gene>
    <name evidence="2" type="ORF">FDP22_06825</name>
</gene>
<proteinExistence type="predicted"/>
<accession>A0A5B8FGQ5</accession>
<dbReference type="Pfam" id="PF01381">
    <property type="entry name" value="HTH_3"/>
    <property type="match status" value="1"/>
</dbReference>
<dbReference type="SMART" id="SM00530">
    <property type="entry name" value="HTH_XRE"/>
    <property type="match status" value="1"/>
</dbReference>
<feature type="domain" description="HTH cro/C1-type" evidence="1">
    <location>
        <begin position="17"/>
        <end position="71"/>
    </location>
</feature>
<dbReference type="GO" id="GO:0003677">
    <property type="term" value="F:DNA binding"/>
    <property type="evidence" value="ECO:0007669"/>
    <property type="project" value="InterPro"/>
</dbReference>
<dbReference type="EMBL" id="CP040818">
    <property type="protein sequence ID" value="QDL91521.1"/>
    <property type="molecule type" value="Genomic_DNA"/>
</dbReference>
<dbReference type="OrthoDB" id="7873382at2"/>
<dbReference type="PROSITE" id="PS50943">
    <property type="entry name" value="HTH_CROC1"/>
    <property type="match status" value="1"/>
</dbReference>
<name>A0A5B8FGQ5_9RHOB</name>
<dbReference type="InterPro" id="IPR001387">
    <property type="entry name" value="Cro/C1-type_HTH"/>
</dbReference>
<dbReference type="Gene3D" id="1.10.260.40">
    <property type="entry name" value="lambda repressor-like DNA-binding domains"/>
    <property type="match status" value="1"/>
</dbReference>
<evidence type="ECO:0000313" key="2">
    <source>
        <dbReference type="EMBL" id="QDL91521.1"/>
    </source>
</evidence>